<dbReference type="InterPro" id="IPR003770">
    <property type="entry name" value="MLTG-like"/>
</dbReference>
<feature type="compositionally biased region" description="Low complexity" evidence="8">
    <location>
        <begin position="33"/>
        <end position="101"/>
    </location>
</feature>
<feature type="compositionally biased region" description="Basic and acidic residues" evidence="8">
    <location>
        <begin position="253"/>
        <end position="272"/>
    </location>
</feature>
<accession>A0A370BA96</accession>
<dbReference type="OrthoDB" id="9814591at2"/>
<sequence>MTDYGRGPGSEPWHPEDPLYGDQGWAAQQVTDAGAPYGGPQQHQQYPVQAQQQTYAGGPDPYQQQHQQYPQHQQQGGPQQYDQQQYDQQQYDQQQYDQQQYEARQYGDPRYGNGQYGDQGQGQGQVQQPPQHSQPQHPQQGQQHPQHPQQAGYQDPQYTDGQYNDPQYNGGWDSGQQAEMPYGGNSSGPYDDRQGGYGENDHYATPDAYPPPQPPGQRRAEPEPQAEDSAEAQDGQEKETHPFFTGDDPEGSDADRPGDETESRGDGRDGGRSKSKKKKGRNGIACLVVAVVLVGGVGGVSYVGFQFWQSKFGPPPDYAGSGAGSVQVEIPQGAGGYEIGAILVKNGIVKSQRAFVSAQKGNPKGNTIQAGVYTLSKEMSAANAVKTMLSPNSRNALIIPEGTRNVRVYEKIDKQLGLTAGTTQGIAKKEAANLGLPKWAKSGSPIKDPLEGFLYPASYPVAKGTKPEAVLKKMVSRANAEYNRLDLEENAKKHDLEGPWQLLTVASLVQAEGKTHDDFRKMAEVVYNRLKPSNTETNQLLQFDSAFNYLKGQSKIDISESEINKNQDPYNTYTQKGLTPGPIGNPGNEALAAALNPTDDGWLYFVATDGQHKTEFAKTYAEFEPLRDKFNDRKSNG</sequence>
<evidence type="ECO:0000256" key="4">
    <source>
        <dbReference type="ARBA" id="ARBA00023136"/>
    </source>
</evidence>
<evidence type="ECO:0000256" key="3">
    <source>
        <dbReference type="ARBA" id="ARBA00022989"/>
    </source>
</evidence>
<comment type="function">
    <text evidence="7">Functions as a peptidoglycan terminase that cleaves nascent peptidoglycan strands endolytically to terminate their elongation.</text>
</comment>
<gene>
    <name evidence="7 9" type="primary">mltG</name>
    <name evidence="9" type="ORF">DVH02_07730</name>
</gene>
<dbReference type="PANTHER" id="PTHR30518:SF2">
    <property type="entry name" value="ENDOLYTIC MUREIN TRANSGLYCOSYLASE"/>
    <property type="match status" value="1"/>
</dbReference>
<comment type="similarity">
    <text evidence="7">Belongs to the transglycosylase MltG family.</text>
</comment>
<feature type="site" description="Important for catalytic activity" evidence="7">
    <location>
        <position position="512"/>
    </location>
</feature>
<keyword evidence="3 7" id="KW-1133">Transmembrane helix</keyword>
<dbReference type="GO" id="GO:0008932">
    <property type="term" value="F:lytic endotransglycosylase activity"/>
    <property type="evidence" value="ECO:0007669"/>
    <property type="project" value="UniProtKB-UniRule"/>
</dbReference>
<keyword evidence="6 7" id="KW-0961">Cell wall biogenesis/degradation</keyword>
<feature type="region of interest" description="Disordered" evidence="8">
    <location>
        <begin position="1"/>
        <end position="279"/>
    </location>
</feature>
<dbReference type="PANTHER" id="PTHR30518">
    <property type="entry name" value="ENDOLYTIC MUREIN TRANSGLYCOSYLASE"/>
    <property type="match status" value="1"/>
</dbReference>
<evidence type="ECO:0000256" key="5">
    <source>
        <dbReference type="ARBA" id="ARBA00023239"/>
    </source>
</evidence>
<evidence type="ECO:0000256" key="6">
    <source>
        <dbReference type="ARBA" id="ARBA00023316"/>
    </source>
</evidence>
<keyword evidence="10" id="KW-1185">Reference proteome</keyword>
<feature type="compositionally biased region" description="Low complexity" evidence="8">
    <location>
        <begin position="124"/>
        <end position="150"/>
    </location>
</feature>
<evidence type="ECO:0000256" key="1">
    <source>
        <dbReference type="ARBA" id="ARBA00022475"/>
    </source>
</evidence>
<protein>
    <recommendedName>
        <fullName evidence="7">Endolytic murein transglycosylase</fullName>
        <ecNumber evidence="7">4.2.2.29</ecNumber>
    </recommendedName>
    <alternativeName>
        <fullName evidence="7">Peptidoglycan lytic transglycosylase</fullName>
    </alternativeName>
    <alternativeName>
        <fullName evidence="7">Peptidoglycan polymerization terminase</fullName>
    </alternativeName>
</protein>
<proteinExistence type="inferred from homology"/>
<comment type="subcellular location">
    <subcellularLocation>
        <location evidence="7">Cell membrane</location>
        <topology evidence="7">Single-pass membrane protein</topology>
    </subcellularLocation>
</comment>
<dbReference type="GO" id="GO:0005886">
    <property type="term" value="C:plasma membrane"/>
    <property type="evidence" value="ECO:0007669"/>
    <property type="project" value="UniProtKB-SubCell"/>
</dbReference>
<feature type="transmembrane region" description="Helical" evidence="7">
    <location>
        <begin position="284"/>
        <end position="308"/>
    </location>
</feature>
<feature type="compositionally biased region" description="Polar residues" evidence="8">
    <location>
        <begin position="156"/>
        <end position="167"/>
    </location>
</feature>
<dbReference type="Proteomes" id="UP000253741">
    <property type="component" value="Unassembled WGS sequence"/>
</dbReference>
<dbReference type="GO" id="GO:0071555">
    <property type="term" value="P:cell wall organization"/>
    <property type="evidence" value="ECO:0007669"/>
    <property type="project" value="UniProtKB-KW"/>
</dbReference>
<evidence type="ECO:0000313" key="9">
    <source>
        <dbReference type="EMBL" id="RDG38717.1"/>
    </source>
</evidence>
<comment type="catalytic activity">
    <reaction evidence="7">
        <text>a peptidoglycan chain = a peptidoglycan chain with N-acetyl-1,6-anhydromuramyl-[peptide] at the reducing end + a peptidoglycan chain with N-acetylglucosamine at the non-reducing end.</text>
        <dbReference type="EC" id="4.2.2.29"/>
    </reaction>
</comment>
<name>A0A370BA96_9ACTN</name>
<dbReference type="AlphaFoldDB" id="A0A370BA96"/>
<dbReference type="NCBIfam" id="TIGR00247">
    <property type="entry name" value="endolytic transglycosylase MltG"/>
    <property type="match status" value="1"/>
</dbReference>
<feature type="compositionally biased region" description="Basic and acidic residues" evidence="8">
    <location>
        <begin position="190"/>
        <end position="204"/>
    </location>
</feature>
<dbReference type="CDD" id="cd08010">
    <property type="entry name" value="MltG_like"/>
    <property type="match status" value="1"/>
</dbReference>
<reference evidence="9 10" key="1">
    <citation type="submission" date="2018-07" db="EMBL/GenBank/DDBJ databases">
        <title>Streptomyces species from bats.</title>
        <authorList>
            <person name="Dunlap C."/>
        </authorList>
    </citation>
    <scope>NUCLEOTIDE SEQUENCE [LARGE SCALE GENOMIC DNA]</scope>
    <source>
        <strain evidence="9 10">AC230</strain>
    </source>
</reference>
<keyword evidence="4 7" id="KW-0472">Membrane</keyword>
<evidence type="ECO:0000256" key="2">
    <source>
        <dbReference type="ARBA" id="ARBA00022692"/>
    </source>
</evidence>
<dbReference type="GO" id="GO:0009252">
    <property type="term" value="P:peptidoglycan biosynthetic process"/>
    <property type="evidence" value="ECO:0007669"/>
    <property type="project" value="UniProtKB-UniRule"/>
</dbReference>
<feature type="compositionally biased region" description="Gly residues" evidence="8">
    <location>
        <begin position="114"/>
        <end position="123"/>
    </location>
</feature>
<evidence type="ECO:0000256" key="8">
    <source>
        <dbReference type="SAM" id="MobiDB-lite"/>
    </source>
</evidence>
<keyword evidence="2 7" id="KW-0812">Transmembrane</keyword>
<comment type="caution">
    <text evidence="9">The sequence shown here is derived from an EMBL/GenBank/DDBJ whole genome shotgun (WGS) entry which is preliminary data.</text>
</comment>
<keyword evidence="5 7" id="KW-0456">Lyase</keyword>
<dbReference type="EC" id="4.2.2.29" evidence="7"/>
<organism evidence="9 10">
    <name type="scientific">Streptomyces corynorhini</name>
    <dbReference type="NCBI Taxonomy" id="2282652"/>
    <lineage>
        <taxon>Bacteria</taxon>
        <taxon>Bacillati</taxon>
        <taxon>Actinomycetota</taxon>
        <taxon>Actinomycetes</taxon>
        <taxon>Kitasatosporales</taxon>
        <taxon>Streptomycetaceae</taxon>
        <taxon>Streptomyces</taxon>
    </lineage>
</organism>
<evidence type="ECO:0000313" key="10">
    <source>
        <dbReference type="Proteomes" id="UP000253741"/>
    </source>
</evidence>
<dbReference type="HAMAP" id="MF_02065">
    <property type="entry name" value="MltG"/>
    <property type="match status" value="1"/>
</dbReference>
<dbReference type="Pfam" id="PF02618">
    <property type="entry name" value="YceG"/>
    <property type="match status" value="1"/>
</dbReference>
<evidence type="ECO:0000256" key="7">
    <source>
        <dbReference type="HAMAP-Rule" id="MF_02065"/>
    </source>
</evidence>
<dbReference type="EMBL" id="QQNA01000048">
    <property type="protein sequence ID" value="RDG38717.1"/>
    <property type="molecule type" value="Genomic_DNA"/>
</dbReference>
<dbReference type="Gene3D" id="3.30.1490.480">
    <property type="entry name" value="Endolytic murein transglycosylase"/>
    <property type="match status" value="1"/>
</dbReference>
<keyword evidence="1 7" id="KW-1003">Cell membrane</keyword>